<dbReference type="EMBL" id="RYZR01000006">
    <property type="protein sequence ID" value="RUL63391.1"/>
    <property type="molecule type" value="Genomic_DNA"/>
</dbReference>
<dbReference type="Pfam" id="PF07732">
    <property type="entry name" value="Cu-oxidase_3"/>
    <property type="match status" value="1"/>
</dbReference>
<dbReference type="Pfam" id="PF00394">
    <property type="entry name" value="Cu-oxidase"/>
    <property type="match status" value="1"/>
</dbReference>
<dbReference type="Proteomes" id="UP000267077">
    <property type="component" value="Unassembled WGS sequence"/>
</dbReference>
<gene>
    <name evidence="4" type="ORF">EKH79_13450</name>
</gene>
<dbReference type="OrthoDB" id="9757546at2"/>
<name>A0A432LS72_9GAMM</name>
<evidence type="ECO:0000259" key="3">
    <source>
        <dbReference type="Pfam" id="PF07732"/>
    </source>
</evidence>
<protein>
    <submittedName>
        <fullName evidence="4">Bilirubin oxidase</fullName>
    </submittedName>
</protein>
<evidence type="ECO:0000259" key="1">
    <source>
        <dbReference type="Pfam" id="PF00394"/>
    </source>
</evidence>
<dbReference type="Pfam" id="PF07731">
    <property type="entry name" value="Cu-oxidase_2"/>
    <property type="match status" value="1"/>
</dbReference>
<dbReference type="InterPro" id="IPR045087">
    <property type="entry name" value="Cu-oxidase_fam"/>
</dbReference>
<dbReference type="InterPro" id="IPR011706">
    <property type="entry name" value="Cu-oxidase_C"/>
</dbReference>
<evidence type="ECO:0000259" key="2">
    <source>
        <dbReference type="Pfam" id="PF07731"/>
    </source>
</evidence>
<dbReference type="PANTHER" id="PTHR48267">
    <property type="entry name" value="CUPREDOXIN SUPERFAMILY PROTEIN"/>
    <property type="match status" value="1"/>
</dbReference>
<dbReference type="GO" id="GO:0016491">
    <property type="term" value="F:oxidoreductase activity"/>
    <property type="evidence" value="ECO:0007669"/>
    <property type="project" value="InterPro"/>
</dbReference>
<dbReference type="Gene3D" id="2.60.40.420">
    <property type="entry name" value="Cupredoxins - blue copper proteins"/>
    <property type="match status" value="3"/>
</dbReference>
<dbReference type="AlphaFoldDB" id="A0A432LS72"/>
<accession>A0A432LS72</accession>
<dbReference type="PROSITE" id="PS51318">
    <property type="entry name" value="TAT"/>
    <property type="match status" value="1"/>
</dbReference>
<dbReference type="InterPro" id="IPR008972">
    <property type="entry name" value="Cupredoxin"/>
</dbReference>
<feature type="domain" description="Plastocyanin-like" evidence="1">
    <location>
        <begin position="292"/>
        <end position="357"/>
    </location>
</feature>
<evidence type="ECO:0000313" key="5">
    <source>
        <dbReference type="Proteomes" id="UP000267077"/>
    </source>
</evidence>
<comment type="caution">
    <text evidence="4">The sequence shown here is derived from an EMBL/GenBank/DDBJ whole genome shotgun (WGS) entry which is preliminary data.</text>
</comment>
<dbReference type="SUPFAM" id="SSF49503">
    <property type="entry name" value="Cupredoxins"/>
    <property type="match status" value="3"/>
</dbReference>
<reference evidence="4 5" key="1">
    <citation type="submission" date="2018-12" db="EMBL/GenBank/DDBJ databases">
        <title>Dyella dinghuensis sp. nov. DHOA06 and Dyella choica sp. nov. 4M-K27, isolated from forest soil.</title>
        <authorList>
            <person name="Qiu L.-H."/>
            <person name="Gao Z.-H."/>
        </authorList>
    </citation>
    <scope>NUCLEOTIDE SEQUENCE [LARGE SCALE GENOMIC DNA]</scope>
    <source>
        <strain evidence="4 5">DHOA06</strain>
    </source>
</reference>
<organism evidence="4 5">
    <name type="scientific">Dyella dinghuensis</name>
    <dbReference type="NCBI Taxonomy" id="1920169"/>
    <lineage>
        <taxon>Bacteria</taxon>
        <taxon>Pseudomonadati</taxon>
        <taxon>Pseudomonadota</taxon>
        <taxon>Gammaproteobacteria</taxon>
        <taxon>Lysobacterales</taxon>
        <taxon>Rhodanobacteraceae</taxon>
        <taxon>Dyella</taxon>
    </lineage>
</organism>
<dbReference type="GO" id="GO:0005507">
    <property type="term" value="F:copper ion binding"/>
    <property type="evidence" value="ECO:0007669"/>
    <property type="project" value="InterPro"/>
</dbReference>
<keyword evidence="5" id="KW-1185">Reference proteome</keyword>
<feature type="domain" description="Plastocyanin-like" evidence="3">
    <location>
        <begin position="111"/>
        <end position="234"/>
    </location>
</feature>
<dbReference type="PANTHER" id="PTHR48267:SF1">
    <property type="entry name" value="BILIRUBIN OXIDASE"/>
    <property type="match status" value="1"/>
</dbReference>
<evidence type="ECO:0000313" key="4">
    <source>
        <dbReference type="EMBL" id="RUL63391.1"/>
    </source>
</evidence>
<dbReference type="RefSeq" id="WP_126674326.1">
    <property type="nucleotide sequence ID" value="NZ_RYZR01000006.1"/>
</dbReference>
<dbReference type="InterPro" id="IPR011707">
    <property type="entry name" value="Cu-oxidase-like_N"/>
</dbReference>
<dbReference type="CDD" id="cd13891">
    <property type="entry name" value="CuRO_3_CotA_like"/>
    <property type="match status" value="1"/>
</dbReference>
<sequence>MAITRRGFLRGAGGWVGAVALADLWRTARAFTPPPMTMPMAARTSAPTLASPKVPLINPTSLARFVDPLPVPPIARATGTRTHPRYPGRELPYYRIDMRAFKAKLHRDIPATPMWGYNGSFPGPTLEAKRDEPLLVEWVNALPDKHFLPIDHTIHGAEKDKPEVRVVTHVHGARVPADGDGYPEDWYAPGRSALYHYPNGQDAATLWYHDHAMGITRLNIYAGLAGAFIVRDDEEKALNLPAGDYDIPLMLCDRLVAQDGQLYYPVSDDPSAPWVMQCNGNLALCNGKIFPYFEVEPRRYRFRIVNIANFSFFDLSLSHDHVFQQIGTDQGLLAAPLQRDRVELYPAERADVVIDFSSLAGQSVQLRHQSQGILEFRVRSQSVRDTSVLPAALKAVPRIDVTSAAQRRVMTLNEIDDANGYAMTMLLDGKRWHEPISEKPLQNSIETWSFVNLSGDAHPIHLHLVRFQIIDRRPFDLFAWNSHRELKFTGPAVMPESHEAGWKDTVRADPGMVTRIAMRFEGEPGRYVWHCHFLEHEDNEMMRPYEVLPAHS</sequence>
<proteinExistence type="predicted"/>
<dbReference type="CDD" id="cd13844">
    <property type="entry name" value="CuRO_1_BOD_CotA_like"/>
    <property type="match status" value="1"/>
</dbReference>
<dbReference type="InterPro" id="IPR001117">
    <property type="entry name" value="Cu-oxidase_2nd"/>
</dbReference>
<feature type="domain" description="Plastocyanin-like" evidence="2">
    <location>
        <begin position="424"/>
        <end position="549"/>
    </location>
</feature>
<dbReference type="InterPro" id="IPR006311">
    <property type="entry name" value="TAT_signal"/>
</dbReference>